<evidence type="ECO:0000259" key="1">
    <source>
        <dbReference type="Pfam" id="PF03466"/>
    </source>
</evidence>
<organism evidence="2 3">
    <name type="scientific">Paenibacillus taihuensis</name>
    <dbReference type="NCBI Taxonomy" id="1156355"/>
    <lineage>
        <taxon>Bacteria</taxon>
        <taxon>Bacillati</taxon>
        <taxon>Bacillota</taxon>
        <taxon>Bacilli</taxon>
        <taxon>Bacillales</taxon>
        <taxon>Paenibacillaceae</taxon>
        <taxon>Paenibacillus</taxon>
    </lineage>
</organism>
<dbReference type="SUPFAM" id="SSF53850">
    <property type="entry name" value="Periplasmic binding protein-like II"/>
    <property type="match status" value="1"/>
</dbReference>
<proteinExistence type="predicted"/>
<dbReference type="EMBL" id="QTTN01000012">
    <property type="protein sequence ID" value="REE85357.1"/>
    <property type="molecule type" value="Genomic_DNA"/>
</dbReference>
<keyword evidence="3" id="KW-1185">Reference proteome</keyword>
<dbReference type="InterPro" id="IPR005119">
    <property type="entry name" value="LysR_subst-bd"/>
</dbReference>
<dbReference type="Pfam" id="PF03466">
    <property type="entry name" value="LysR_substrate"/>
    <property type="match status" value="1"/>
</dbReference>
<evidence type="ECO:0000313" key="3">
    <source>
        <dbReference type="Proteomes" id="UP000256304"/>
    </source>
</evidence>
<gene>
    <name evidence="2" type="ORF">A8990_11286</name>
</gene>
<evidence type="ECO:0000313" key="2">
    <source>
        <dbReference type="EMBL" id="REE85357.1"/>
    </source>
</evidence>
<feature type="domain" description="LysR substrate-binding" evidence="1">
    <location>
        <begin position="3"/>
        <end position="128"/>
    </location>
</feature>
<accession>A0A3D9SA48</accession>
<dbReference type="AlphaFoldDB" id="A0A3D9SA48"/>
<name>A0A3D9SA48_9BACL</name>
<dbReference type="Proteomes" id="UP000256304">
    <property type="component" value="Unassembled WGS sequence"/>
</dbReference>
<reference evidence="2 3" key="1">
    <citation type="submission" date="2018-08" db="EMBL/GenBank/DDBJ databases">
        <title>Genomic Encyclopedia of Type Strains, Phase III (KMG-III): the genomes of soil and plant-associated and newly described type strains.</title>
        <authorList>
            <person name="Whitman W."/>
        </authorList>
    </citation>
    <scope>NUCLEOTIDE SEQUENCE [LARGE SCALE GENOMIC DNA]</scope>
    <source>
        <strain evidence="2 3">CGMCC 1.10966</strain>
    </source>
</reference>
<comment type="caution">
    <text evidence="2">The sequence shown here is derived from an EMBL/GenBank/DDBJ whole genome shotgun (WGS) entry which is preliminary data.</text>
</comment>
<sequence>MTRTRLAVCFARESRFFNLDFVTPEDLRNEEVVIHNSVQGKAWVSLFHKDSPILLASNNIGILKDAVKRGRACSVVHEFMFNSFPEAQTGEIFMVPLKDKNYFYEECWLTYPIQAGVSDEAKQFMKYVAVEMEKQAQLNKRSI</sequence>
<protein>
    <recommendedName>
        <fullName evidence="1">LysR substrate-binding domain-containing protein</fullName>
    </recommendedName>
</protein>